<reference evidence="2" key="1">
    <citation type="journal article" date="2014" name="Int. J. Syst. Evol. Microbiol.">
        <title>Complete genome sequence of Corynebacterium casei LMG S-19264T (=DSM 44701T), isolated from a smear-ripened cheese.</title>
        <authorList>
            <consortium name="US DOE Joint Genome Institute (JGI-PGF)"/>
            <person name="Walter F."/>
            <person name="Albersmeier A."/>
            <person name="Kalinowski J."/>
            <person name="Ruckert C."/>
        </authorList>
    </citation>
    <scope>NUCLEOTIDE SEQUENCE</scope>
    <source>
        <strain evidence="2">VKM Ac-2007</strain>
    </source>
</reference>
<evidence type="ECO:0000256" key="1">
    <source>
        <dbReference type="SAM" id="Phobius"/>
    </source>
</evidence>
<accession>A0A9W6MAI7</accession>
<reference evidence="2" key="2">
    <citation type="submission" date="2023-01" db="EMBL/GenBank/DDBJ databases">
        <authorList>
            <person name="Sun Q."/>
            <person name="Evtushenko L."/>
        </authorList>
    </citation>
    <scope>NUCLEOTIDE SEQUENCE</scope>
    <source>
        <strain evidence="2">VKM Ac-2007</strain>
    </source>
</reference>
<comment type="caution">
    <text evidence="2">The sequence shown here is derived from an EMBL/GenBank/DDBJ whole genome shotgun (WGS) entry which is preliminary data.</text>
</comment>
<gene>
    <name evidence="2" type="ORF">GCM10017600_07490</name>
</gene>
<evidence type="ECO:0000313" key="2">
    <source>
        <dbReference type="EMBL" id="GLK07344.1"/>
    </source>
</evidence>
<evidence type="ECO:0008006" key="4">
    <source>
        <dbReference type="Google" id="ProtNLM"/>
    </source>
</evidence>
<organism evidence="2 3">
    <name type="scientific">Streptosporangium carneum</name>
    <dbReference type="NCBI Taxonomy" id="47481"/>
    <lineage>
        <taxon>Bacteria</taxon>
        <taxon>Bacillati</taxon>
        <taxon>Actinomycetota</taxon>
        <taxon>Actinomycetes</taxon>
        <taxon>Streptosporangiales</taxon>
        <taxon>Streptosporangiaceae</taxon>
        <taxon>Streptosporangium</taxon>
    </lineage>
</organism>
<feature type="transmembrane region" description="Helical" evidence="1">
    <location>
        <begin position="12"/>
        <end position="30"/>
    </location>
</feature>
<protein>
    <recommendedName>
        <fullName evidence="4">MAPEG family protein</fullName>
    </recommendedName>
</protein>
<keyword evidence="1" id="KW-0812">Transmembrane</keyword>
<keyword evidence="1" id="KW-0472">Membrane</keyword>
<evidence type="ECO:0000313" key="3">
    <source>
        <dbReference type="Proteomes" id="UP001143474"/>
    </source>
</evidence>
<name>A0A9W6MAI7_9ACTN</name>
<keyword evidence="1" id="KW-1133">Transmembrane helix</keyword>
<proteinExistence type="predicted"/>
<dbReference type="RefSeq" id="WP_271215886.1">
    <property type="nucleotide sequence ID" value="NZ_BAAAVD010000006.1"/>
</dbReference>
<keyword evidence="3" id="KW-1185">Reference proteome</keyword>
<dbReference type="EMBL" id="BSEV01000001">
    <property type="protein sequence ID" value="GLK07344.1"/>
    <property type="molecule type" value="Genomic_DNA"/>
</dbReference>
<dbReference type="Proteomes" id="UP001143474">
    <property type="component" value="Unassembled WGS sequence"/>
</dbReference>
<dbReference type="AlphaFoldDB" id="A0A9W6MAI7"/>
<sequence>METIGLITTYTAVAYAVAVVVLFVHQLVLARKLVRLPPKEMCDSHRQLHDFIRQGPTVLVFRMLVLASFQYPTAGPWRMLQGRFIWWRPCQVCRPRFPA</sequence>